<proteinExistence type="predicted"/>
<sequence length="44" mass="5148">MMVNSLITIAYSTNWTAYIELNEVYRHIYECTVDEVSVLLNSFT</sequence>
<organism evidence="1">
    <name type="scientific">Anguilla anguilla</name>
    <name type="common">European freshwater eel</name>
    <name type="synonym">Muraena anguilla</name>
    <dbReference type="NCBI Taxonomy" id="7936"/>
    <lineage>
        <taxon>Eukaryota</taxon>
        <taxon>Metazoa</taxon>
        <taxon>Chordata</taxon>
        <taxon>Craniata</taxon>
        <taxon>Vertebrata</taxon>
        <taxon>Euteleostomi</taxon>
        <taxon>Actinopterygii</taxon>
        <taxon>Neopterygii</taxon>
        <taxon>Teleostei</taxon>
        <taxon>Anguilliformes</taxon>
        <taxon>Anguillidae</taxon>
        <taxon>Anguilla</taxon>
    </lineage>
</organism>
<accession>A0A0E9T0Z3</accession>
<evidence type="ECO:0000313" key="1">
    <source>
        <dbReference type="EMBL" id="JAH47226.1"/>
    </source>
</evidence>
<reference evidence="1" key="2">
    <citation type="journal article" date="2015" name="Fish Shellfish Immunol.">
        <title>Early steps in the European eel (Anguilla anguilla)-Vibrio vulnificus interaction in the gills: Role of the RtxA13 toxin.</title>
        <authorList>
            <person name="Callol A."/>
            <person name="Pajuelo D."/>
            <person name="Ebbesson L."/>
            <person name="Teles M."/>
            <person name="MacKenzie S."/>
            <person name="Amaro C."/>
        </authorList>
    </citation>
    <scope>NUCLEOTIDE SEQUENCE</scope>
</reference>
<protein>
    <submittedName>
        <fullName evidence="1">Uncharacterized protein</fullName>
    </submittedName>
</protein>
<dbReference type="EMBL" id="GBXM01061351">
    <property type="protein sequence ID" value="JAH47226.1"/>
    <property type="molecule type" value="Transcribed_RNA"/>
</dbReference>
<dbReference type="AlphaFoldDB" id="A0A0E9T0Z3"/>
<reference evidence="1" key="1">
    <citation type="submission" date="2014-11" db="EMBL/GenBank/DDBJ databases">
        <authorList>
            <person name="Amaro Gonzalez C."/>
        </authorList>
    </citation>
    <scope>NUCLEOTIDE SEQUENCE</scope>
</reference>
<name>A0A0E9T0Z3_ANGAN</name>